<evidence type="ECO:0000313" key="3">
    <source>
        <dbReference type="EMBL" id="OGF66652.1"/>
    </source>
</evidence>
<feature type="transmembrane region" description="Helical" evidence="1">
    <location>
        <begin position="112"/>
        <end position="129"/>
    </location>
</feature>
<feature type="transmembrane region" description="Helical" evidence="1">
    <location>
        <begin position="176"/>
        <end position="199"/>
    </location>
</feature>
<gene>
    <name evidence="3" type="ORF">A2Y62_20085</name>
</gene>
<dbReference type="PANTHER" id="PTHR42709:SF11">
    <property type="entry name" value="DEDA FAMILY PROTEIN"/>
    <property type="match status" value="1"/>
</dbReference>
<proteinExistence type="predicted"/>
<feature type="transmembrane region" description="Helical" evidence="1">
    <location>
        <begin position="141"/>
        <end position="164"/>
    </location>
</feature>
<dbReference type="STRING" id="1817863.A2Y62_20085"/>
<keyword evidence="1" id="KW-0812">Transmembrane</keyword>
<dbReference type="InterPro" id="IPR051311">
    <property type="entry name" value="DedA_domain"/>
</dbReference>
<dbReference type="Proteomes" id="UP000178943">
    <property type="component" value="Unassembled WGS sequence"/>
</dbReference>
<feature type="transmembrane region" description="Helical" evidence="1">
    <location>
        <begin position="60"/>
        <end position="80"/>
    </location>
</feature>
<evidence type="ECO:0000313" key="4">
    <source>
        <dbReference type="Proteomes" id="UP000178943"/>
    </source>
</evidence>
<dbReference type="EMBL" id="MFGW01000086">
    <property type="protein sequence ID" value="OGF66652.1"/>
    <property type="molecule type" value="Genomic_DNA"/>
</dbReference>
<feature type="domain" description="VTT" evidence="2">
    <location>
        <begin position="43"/>
        <end position="163"/>
    </location>
</feature>
<comment type="caution">
    <text evidence="3">The sequence shown here is derived from an EMBL/GenBank/DDBJ whole genome shotgun (WGS) entry which is preliminary data.</text>
</comment>
<reference evidence="3 4" key="1">
    <citation type="journal article" date="2016" name="Nat. Commun.">
        <title>Thousands of microbial genomes shed light on interconnected biogeochemical processes in an aquifer system.</title>
        <authorList>
            <person name="Anantharaman K."/>
            <person name="Brown C.T."/>
            <person name="Hug L.A."/>
            <person name="Sharon I."/>
            <person name="Castelle C.J."/>
            <person name="Probst A.J."/>
            <person name="Thomas B.C."/>
            <person name="Singh A."/>
            <person name="Wilkins M.J."/>
            <person name="Karaoz U."/>
            <person name="Brodie E.L."/>
            <person name="Williams K.H."/>
            <person name="Hubbard S.S."/>
            <person name="Banfield J.F."/>
        </authorList>
    </citation>
    <scope>NUCLEOTIDE SEQUENCE [LARGE SCALE GENOMIC DNA]</scope>
</reference>
<protein>
    <submittedName>
        <fullName evidence="3">Cytochrome B</fullName>
    </submittedName>
</protein>
<dbReference type="AlphaFoldDB" id="A0A1F5VT31"/>
<name>A0A1F5VT31_9BACT</name>
<keyword evidence="1" id="KW-1133">Transmembrane helix</keyword>
<accession>A0A1F5VT31</accession>
<feature type="non-terminal residue" evidence="3">
    <location>
        <position position="1"/>
    </location>
</feature>
<sequence length="200" mass="22988">SKWNPLVWLRWMYDWVLRWAEHPAATWILFLCAFAESSFFLVPPDTLLIALCISKPKKAFFYAIVTTVGSTLGGMFGYLIGYEFFELIGQKIIDFYGLSSEYAQFQNLFIKYQFWAVGIAGFTPIPYKLATIASGLFKMKLIPFIIISFLTRGMRFFLVGSLIYKYGPPIKTYIDKYFDLCVILFAVLLILGIVVVKLIL</sequence>
<evidence type="ECO:0000259" key="2">
    <source>
        <dbReference type="Pfam" id="PF09335"/>
    </source>
</evidence>
<organism evidence="3 4">
    <name type="scientific">Candidatus Fischerbacteria bacterium RBG_13_37_8</name>
    <dbReference type="NCBI Taxonomy" id="1817863"/>
    <lineage>
        <taxon>Bacteria</taxon>
        <taxon>Candidatus Fischeribacteriota</taxon>
    </lineage>
</organism>
<dbReference type="Pfam" id="PF09335">
    <property type="entry name" value="VTT_dom"/>
    <property type="match status" value="1"/>
</dbReference>
<dbReference type="GO" id="GO:0005886">
    <property type="term" value="C:plasma membrane"/>
    <property type="evidence" value="ECO:0007669"/>
    <property type="project" value="TreeGrafter"/>
</dbReference>
<dbReference type="PANTHER" id="PTHR42709">
    <property type="entry name" value="ALKALINE PHOSPHATASE LIKE PROTEIN"/>
    <property type="match status" value="1"/>
</dbReference>
<evidence type="ECO:0000256" key="1">
    <source>
        <dbReference type="SAM" id="Phobius"/>
    </source>
</evidence>
<feature type="transmembrane region" description="Helical" evidence="1">
    <location>
        <begin position="27"/>
        <end position="53"/>
    </location>
</feature>
<keyword evidence="1" id="KW-0472">Membrane</keyword>
<dbReference type="InterPro" id="IPR032816">
    <property type="entry name" value="VTT_dom"/>
</dbReference>